<accession>D6TBX1</accession>
<reference evidence="2 3" key="1">
    <citation type="journal article" date="2011" name="Stand. Genomic Sci.">
        <title>Non-contiguous finished genome sequence and contextual data of the filamentous soil bacterium Ktedonobacter racemifer type strain (SOSP1-21).</title>
        <authorList>
            <person name="Chang Y.J."/>
            <person name="Land M."/>
            <person name="Hauser L."/>
            <person name="Chertkov O."/>
            <person name="Del Rio T.G."/>
            <person name="Nolan M."/>
            <person name="Copeland A."/>
            <person name="Tice H."/>
            <person name="Cheng J.F."/>
            <person name="Lucas S."/>
            <person name="Han C."/>
            <person name="Goodwin L."/>
            <person name="Pitluck S."/>
            <person name="Ivanova N."/>
            <person name="Ovchinikova G."/>
            <person name="Pati A."/>
            <person name="Chen A."/>
            <person name="Palaniappan K."/>
            <person name="Mavromatis K."/>
            <person name="Liolios K."/>
            <person name="Brettin T."/>
            <person name="Fiebig A."/>
            <person name="Rohde M."/>
            <person name="Abt B."/>
            <person name="Goker M."/>
            <person name="Detter J.C."/>
            <person name="Woyke T."/>
            <person name="Bristow J."/>
            <person name="Eisen J.A."/>
            <person name="Markowitz V."/>
            <person name="Hugenholtz P."/>
            <person name="Kyrpides N.C."/>
            <person name="Klenk H.P."/>
            <person name="Lapidus A."/>
        </authorList>
    </citation>
    <scope>NUCLEOTIDE SEQUENCE [LARGE SCALE GENOMIC DNA]</scope>
    <source>
        <strain evidence="3">DSM 44963</strain>
    </source>
</reference>
<keyword evidence="3" id="KW-1185">Reference proteome</keyword>
<organism evidence="2 3">
    <name type="scientific">Ktedonobacter racemifer DSM 44963</name>
    <dbReference type="NCBI Taxonomy" id="485913"/>
    <lineage>
        <taxon>Bacteria</taxon>
        <taxon>Bacillati</taxon>
        <taxon>Chloroflexota</taxon>
        <taxon>Ktedonobacteria</taxon>
        <taxon>Ktedonobacterales</taxon>
        <taxon>Ktedonobacteraceae</taxon>
        <taxon>Ktedonobacter</taxon>
    </lineage>
</organism>
<protein>
    <submittedName>
        <fullName evidence="2">Uncharacterized protein</fullName>
    </submittedName>
</protein>
<dbReference type="InParanoid" id="D6TBX1"/>
<evidence type="ECO:0000313" key="2">
    <source>
        <dbReference type="EMBL" id="EFH89903.1"/>
    </source>
</evidence>
<comment type="caution">
    <text evidence="2">The sequence shown here is derived from an EMBL/GenBank/DDBJ whole genome shotgun (WGS) entry which is preliminary data.</text>
</comment>
<gene>
    <name evidence="2" type="ORF">Krac_11491</name>
</gene>
<feature type="compositionally biased region" description="Basic and acidic residues" evidence="1">
    <location>
        <begin position="21"/>
        <end position="40"/>
    </location>
</feature>
<dbReference type="Proteomes" id="UP000004508">
    <property type="component" value="Unassembled WGS sequence"/>
</dbReference>
<dbReference type="AlphaFoldDB" id="D6TBX1"/>
<evidence type="ECO:0000313" key="3">
    <source>
        <dbReference type="Proteomes" id="UP000004508"/>
    </source>
</evidence>
<evidence type="ECO:0000256" key="1">
    <source>
        <dbReference type="SAM" id="MobiDB-lite"/>
    </source>
</evidence>
<feature type="region of interest" description="Disordered" evidence="1">
    <location>
        <begin position="15"/>
        <end position="40"/>
    </location>
</feature>
<name>D6TBX1_KTERA</name>
<sequence>MCLVLSELRTLLRTQQSVHQSEQRQCEHSEPTSRESDGHSLKVSFDEVSHVIQPWQLHMRQHCAKEAAQFPSEESQE</sequence>
<proteinExistence type="predicted"/>
<dbReference type="EMBL" id="ADVG01000001">
    <property type="protein sequence ID" value="EFH89903.1"/>
    <property type="molecule type" value="Genomic_DNA"/>
</dbReference>